<dbReference type="Proteomes" id="UP000298781">
    <property type="component" value="Chromosome"/>
</dbReference>
<feature type="transmembrane region" description="Helical" evidence="1">
    <location>
        <begin position="31"/>
        <end position="51"/>
    </location>
</feature>
<keyword evidence="1" id="KW-0812">Transmembrane</keyword>
<evidence type="ECO:0000313" key="2">
    <source>
        <dbReference type="EMBL" id="QCI65122.1"/>
    </source>
</evidence>
<name>A0A4D7BAI4_9HYPH</name>
<evidence type="ECO:0000313" key="3">
    <source>
        <dbReference type="Proteomes" id="UP000298781"/>
    </source>
</evidence>
<sequence>MSLLPLALKALTTAAIVVSAAVVAERTRPFLAAMVLALPVSTGPAYVMLALDHDAPFIAAASLSSLSVNVSIVPAGIAYALLARRGFGLAASFAAMLSAWLATALLIQLADWTLVPALVLNAVVFGIAIVATWPWRKAKLGLPPRRRWYDIPLRVALVVTLVVLVVTVSERIGPAVTGTATLFPASFSSFILLMHRRLGGPVVAAAMINGLVMLVGFVGFLLAIHLFAAAGQVWTGLLVGLAVPVFWSLALLAANRIRLS</sequence>
<keyword evidence="1" id="KW-1133">Transmembrane helix</keyword>
<dbReference type="OrthoDB" id="7275411at2"/>
<dbReference type="KEGG" id="pstg:E8M01_13385"/>
<feature type="transmembrane region" description="Helical" evidence="1">
    <location>
        <begin position="89"/>
        <end position="107"/>
    </location>
</feature>
<evidence type="ECO:0000256" key="1">
    <source>
        <dbReference type="SAM" id="Phobius"/>
    </source>
</evidence>
<dbReference type="EMBL" id="CP039690">
    <property type="protein sequence ID" value="QCI65122.1"/>
    <property type="molecule type" value="Genomic_DNA"/>
</dbReference>
<feature type="transmembrane region" description="Helical" evidence="1">
    <location>
        <begin position="113"/>
        <end position="131"/>
    </location>
</feature>
<dbReference type="AlphaFoldDB" id="A0A4D7BAI4"/>
<feature type="transmembrane region" description="Helical" evidence="1">
    <location>
        <begin position="6"/>
        <end position="24"/>
    </location>
</feature>
<keyword evidence="1" id="KW-0472">Membrane</keyword>
<accession>A0A4D7BAI4</accession>
<reference evidence="2 3" key="1">
    <citation type="submission" date="2019-04" db="EMBL/GenBank/DDBJ databases">
        <title>Phreatobacter aquaticus sp. nov.</title>
        <authorList>
            <person name="Choi A."/>
        </authorList>
    </citation>
    <scope>NUCLEOTIDE SEQUENCE [LARGE SCALE GENOMIC DNA]</scope>
    <source>
        <strain evidence="2 3">KCTC 52518</strain>
    </source>
</reference>
<gene>
    <name evidence="2" type="ORF">E8M01_13385</name>
</gene>
<keyword evidence="3" id="KW-1185">Reference proteome</keyword>
<organism evidence="2 3">
    <name type="scientific">Phreatobacter stygius</name>
    <dbReference type="NCBI Taxonomy" id="1940610"/>
    <lineage>
        <taxon>Bacteria</taxon>
        <taxon>Pseudomonadati</taxon>
        <taxon>Pseudomonadota</taxon>
        <taxon>Alphaproteobacteria</taxon>
        <taxon>Hyphomicrobiales</taxon>
        <taxon>Phreatobacteraceae</taxon>
        <taxon>Phreatobacter</taxon>
    </lineage>
</organism>
<feature type="transmembrane region" description="Helical" evidence="1">
    <location>
        <begin position="233"/>
        <end position="254"/>
    </location>
</feature>
<feature type="transmembrane region" description="Helical" evidence="1">
    <location>
        <begin position="151"/>
        <end position="169"/>
    </location>
</feature>
<proteinExistence type="predicted"/>
<protein>
    <submittedName>
        <fullName evidence="2">Uncharacterized protein</fullName>
    </submittedName>
</protein>
<feature type="transmembrane region" description="Helical" evidence="1">
    <location>
        <begin position="175"/>
        <end position="194"/>
    </location>
</feature>
<feature type="transmembrane region" description="Helical" evidence="1">
    <location>
        <begin position="57"/>
        <end position="82"/>
    </location>
</feature>
<feature type="transmembrane region" description="Helical" evidence="1">
    <location>
        <begin position="206"/>
        <end position="227"/>
    </location>
</feature>
<dbReference type="RefSeq" id="WP_136960571.1">
    <property type="nucleotide sequence ID" value="NZ_CP039690.1"/>
</dbReference>